<dbReference type="InterPro" id="IPR011055">
    <property type="entry name" value="Dup_hybrid_motif"/>
</dbReference>
<feature type="domain" description="M23ase beta-sheet core" evidence="3">
    <location>
        <begin position="177"/>
        <end position="270"/>
    </location>
</feature>
<sequence length="302" mass="33073">MRLFLRSKRDMDRKQPGKTATYHGSSGFYVPDPHQTQHRSPPRMHRRKKGCLTVVLVLILAIGSLMWYRSQAAARGDVTPPTLNTPFSIQHPIASIRARDAEQATWSAISAQDPTAMEHELTLEDAFFRRATTQAREWQVLLLATPQQLAPPLIGTLVVTSPFGLREHPIIGQELEHHGADLVAATGTPVMAAARGVVVWRGNKLGYGNCIVIRHGTHLSTIYGHLSHIGVDTGQSVSKGEVIGLSGSTGFSTGPHLHFEVRNNGTPVNPLPLLAPSVSVRSSDQCYSSGGELWNLYRDIYI</sequence>
<dbReference type="EMBL" id="QXIX01000055">
    <property type="protein sequence ID" value="RIE12343.1"/>
    <property type="molecule type" value="Genomic_DNA"/>
</dbReference>
<gene>
    <name evidence="5" type="ORF">SMC2_07000</name>
    <name evidence="4" type="ORF">SMC3_07390</name>
</gene>
<keyword evidence="2" id="KW-1133">Transmembrane helix</keyword>
<evidence type="ECO:0000256" key="2">
    <source>
        <dbReference type="SAM" id="Phobius"/>
    </source>
</evidence>
<dbReference type="AlphaFoldDB" id="A0A398DER6"/>
<dbReference type="SUPFAM" id="SSF51261">
    <property type="entry name" value="Duplicated hybrid motif"/>
    <property type="match status" value="1"/>
</dbReference>
<reference evidence="6 7" key="1">
    <citation type="submission" date="2018-09" db="EMBL/GenBank/DDBJ databases">
        <title>Discovery and Ecogenomic Context for Candidatus Cryosericales, a Global Caldiserica Order Active in Thawing Permafrost.</title>
        <authorList>
            <person name="Martinez M.A."/>
            <person name="Woodcroft B.J."/>
            <person name="Ignacio Espinoza J.C."/>
            <person name="Zayed A."/>
            <person name="Singleton C.M."/>
            <person name="Boyd J."/>
            <person name="Li Y.-F."/>
            <person name="Purvine S."/>
            <person name="Maughan H."/>
            <person name="Hodgkins S.B."/>
            <person name="Anderson D."/>
            <person name="Sederholm M."/>
            <person name="Temperton B."/>
            <person name="Saleska S.R."/>
            <person name="Tyson G.W."/>
            <person name="Rich V.I."/>
        </authorList>
    </citation>
    <scope>NUCLEOTIDE SEQUENCE [LARGE SCALE GENOMIC DNA]</scope>
    <source>
        <strain evidence="5 6">SMC2</strain>
        <strain evidence="4 7">SMC3</strain>
    </source>
</reference>
<dbReference type="InterPro" id="IPR016047">
    <property type="entry name" value="M23ase_b-sheet_dom"/>
</dbReference>
<comment type="caution">
    <text evidence="4">The sequence shown here is derived from an EMBL/GenBank/DDBJ whole genome shotgun (WGS) entry which is preliminary data.</text>
</comment>
<dbReference type="PANTHER" id="PTHR21666:SF270">
    <property type="entry name" value="MUREIN HYDROLASE ACTIVATOR ENVC"/>
    <property type="match status" value="1"/>
</dbReference>
<feature type="compositionally biased region" description="Basic residues" evidence="1">
    <location>
        <begin position="36"/>
        <end position="46"/>
    </location>
</feature>
<dbReference type="EMBL" id="QXIW01000031">
    <property type="protein sequence ID" value="RIE12209.1"/>
    <property type="molecule type" value="Genomic_DNA"/>
</dbReference>
<evidence type="ECO:0000259" key="3">
    <source>
        <dbReference type="Pfam" id="PF01551"/>
    </source>
</evidence>
<keyword evidence="6" id="KW-1185">Reference proteome</keyword>
<evidence type="ECO:0000313" key="4">
    <source>
        <dbReference type="EMBL" id="RIE12209.1"/>
    </source>
</evidence>
<feature type="region of interest" description="Disordered" evidence="1">
    <location>
        <begin position="1"/>
        <end position="46"/>
    </location>
</feature>
<evidence type="ECO:0000256" key="1">
    <source>
        <dbReference type="SAM" id="MobiDB-lite"/>
    </source>
</evidence>
<dbReference type="Gene3D" id="2.70.70.10">
    <property type="entry name" value="Glucose Permease (Domain IIA)"/>
    <property type="match status" value="1"/>
</dbReference>
<dbReference type="InterPro" id="IPR050570">
    <property type="entry name" value="Cell_wall_metabolism_enzyme"/>
</dbReference>
<evidence type="ECO:0000313" key="6">
    <source>
        <dbReference type="Proteomes" id="UP000265724"/>
    </source>
</evidence>
<proteinExistence type="predicted"/>
<feature type="transmembrane region" description="Helical" evidence="2">
    <location>
        <begin position="50"/>
        <end position="68"/>
    </location>
</feature>
<protein>
    <submittedName>
        <fullName evidence="4">M23 family peptidase</fullName>
    </submittedName>
</protein>
<dbReference type="CDD" id="cd12797">
    <property type="entry name" value="M23_peptidase"/>
    <property type="match status" value="1"/>
</dbReference>
<dbReference type="Proteomes" id="UP000266042">
    <property type="component" value="Unassembled WGS sequence"/>
</dbReference>
<dbReference type="PANTHER" id="PTHR21666">
    <property type="entry name" value="PEPTIDASE-RELATED"/>
    <property type="match status" value="1"/>
</dbReference>
<keyword evidence="2" id="KW-0472">Membrane</keyword>
<dbReference type="Pfam" id="PF01551">
    <property type="entry name" value="Peptidase_M23"/>
    <property type="match status" value="1"/>
</dbReference>
<dbReference type="Proteomes" id="UP000265724">
    <property type="component" value="Unassembled WGS sequence"/>
</dbReference>
<keyword evidence="2" id="KW-0812">Transmembrane</keyword>
<organism evidence="4 7">
    <name type="scientific">Candidatus Cryosericum hinesii</name>
    <dbReference type="NCBI Taxonomy" id="2290915"/>
    <lineage>
        <taxon>Bacteria</taxon>
        <taxon>Pseudomonadati</taxon>
        <taxon>Caldisericota/Cryosericota group</taxon>
        <taxon>Candidatus Cryosericota</taxon>
        <taxon>Candidatus Cryosericia</taxon>
        <taxon>Candidatus Cryosericales</taxon>
        <taxon>Candidatus Cryosericaceae</taxon>
        <taxon>Candidatus Cryosericum</taxon>
    </lineage>
</organism>
<name>A0A398DER6_9BACT</name>
<evidence type="ECO:0000313" key="5">
    <source>
        <dbReference type="EMBL" id="RIE12343.1"/>
    </source>
</evidence>
<dbReference type="GO" id="GO:0004222">
    <property type="term" value="F:metalloendopeptidase activity"/>
    <property type="evidence" value="ECO:0007669"/>
    <property type="project" value="TreeGrafter"/>
</dbReference>
<accession>A0A398DER6</accession>
<evidence type="ECO:0000313" key="7">
    <source>
        <dbReference type="Proteomes" id="UP000266042"/>
    </source>
</evidence>